<keyword evidence="3" id="KW-0805">Transcription regulation</keyword>
<feature type="domain" description="Response regulatory" evidence="8">
    <location>
        <begin position="4"/>
        <end position="118"/>
    </location>
</feature>
<dbReference type="Proteomes" id="UP000541426">
    <property type="component" value="Unassembled WGS sequence"/>
</dbReference>
<name>A0A7W6DR78_9RHOB</name>
<evidence type="ECO:0000256" key="4">
    <source>
        <dbReference type="ARBA" id="ARBA00023125"/>
    </source>
</evidence>
<dbReference type="InterPro" id="IPR001789">
    <property type="entry name" value="Sig_transdc_resp-reg_receiver"/>
</dbReference>
<organism evidence="10 11">
    <name type="scientific">Sagittula marina</name>
    <dbReference type="NCBI Taxonomy" id="943940"/>
    <lineage>
        <taxon>Bacteria</taxon>
        <taxon>Pseudomonadati</taxon>
        <taxon>Pseudomonadota</taxon>
        <taxon>Alphaproteobacteria</taxon>
        <taxon>Rhodobacterales</taxon>
        <taxon>Roseobacteraceae</taxon>
        <taxon>Sagittula</taxon>
    </lineage>
</organism>
<evidence type="ECO:0000256" key="5">
    <source>
        <dbReference type="ARBA" id="ARBA00023163"/>
    </source>
</evidence>
<keyword evidence="1 6" id="KW-0597">Phosphoprotein</keyword>
<evidence type="ECO:0000313" key="11">
    <source>
        <dbReference type="Proteomes" id="UP000541426"/>
    </source>
</evidence>
<dbReference type="GO" id="GO:0005829">
    <property type="term" value="C:cytosol"/>
    <property type="evidence" value="ECO:0007669"/>
    <property type="project" value="TreeGrafter"/>
</dbReference>
<dbReference type="PANTHER" id="PTHR48111">
    <property type="entry name" value="REGULATOR OF RPOS"/>
    <property type="match status" value="1"/>
</dbReference>
<feature type="DNA-binding region" description="OmpR/PhoB-type" evidence="7">
    <location>
        <begin position="121"/>
        <end position="219"/>
    </location>
</feature>
<dbReference type="InterPro" id="IPR011006">
    <property type="entry name" value="CheY-like_superfamily"/>
</dbReference>
<dbReference type="SMART" id="SM00862">
    <property type="entry name" value="Trans_reg_C"/>
    <property type="match status" value="1"/>
</dbReference>
<feature type="domain" description="OmpR/PhoB-type" evidence="9">
    <location>
        <begin position="121"/>
        <end position="219"/>
    </location>
</feature>
<dbReference type="GO" id="GO:0000156">
    <property type="term" value="F:phosphorelay response regulator activity"/>
    <property type="evidence" value="ECO:0007669"/>
    <property type="project" value="TreeGrafter"/>
</dbReference>
<proteinExistence type="predicted"/>
<keyword evidence="2" id="KW-0902">Two-component regulatory system</keyword>
<evidence type="ECO:0000256" key="6">
    <source>
        <dbReference type="PROSITE-ProRule" id="PRU00169"/>
    </source>
</evidence>
<sequence length="227" mass="24916">MKMRLLIVDDDPGIAGALARGMALQGYVTVTENRADRALDRLVKEHHDAAIVDVMLGEDSGIEVVRAARARGVTLPILMLSALSEVEHRAAGLEAGADDYVIKPFDFAELVARLKVQTRRAETRRPIAPQFDLRKRTVSRGAAEIALTEREADLLRLLRKAAPEPMARSEIFDRLWAAEGSGSENVVDVYIGYIRKKLATQDLGFGIKTIRNRGFCLDGVAPVLVGE</sequence>
<dbReference type="Pfam" id="PF00072">
    <property type="entry name" value="Response_reg"/>
    <property type="match status" value="1"/>
</dbReference>
<comment type="caution">
    <text evidence="10">The sequence shown here is derived from an EMBL/GenBank/DDBJ whole genome shotgun (WGS) entry which is preliminary data.</text>
</comment>
<dbReference type="GO" id="GO:0032993">
    <property type="term" value="C:protein-DNA complex"/>
    <property type="evidence" value="ECO:0007669"/>
    <property type="project" value="TreeGrafter"/>
</dbReference>
<dbReference type="SUPFAM" id="SSF46894">
    <property type="entry name" value="C-terminal effector domain of the bipartite response regulators"/>
    <property type="match status" value="1"/>
</dbReference>
<dbReference type="SMART" id="SM00448">
    <property type="entry name" value="REC"/>
    <property type="match status" value="1"/>
</dbReference>
<reference evidence="10 11" key="1">
    <citation type="submission" date="2020-08" db="EMBL/GenBank/DDBJ databases">
        <title>Genomic Encyclopedia of Type Strains, Phase IV (KMG-IV): sequencing the most valuable type-strain genomes for metagenomic binning, comparative biology and taxonomic classification.</title>
        <authorList>
            <person name="Goeker M."/>
        </authorList>
    </citation>
    <scope>NUCLEOTIDE SEQUENCE [LARGE SCALE GENOMIC DNA]</scope>
    <source>
        <strain evidence="10 11">DSM 102235</strain>
    </source>
</reference>
<dbReference type="InterPro" id="IPR036388">
    <property type="entry name" value="WH-like_DNA-bd_sf"/>
</dbReference>
<gene>
    <name evidence="10" type="ORF">GGQ68_003819</name>
</gene>
<dbReference type="Pfam" id="PF00486">
    <property type="entry name" value="Trans_reg_C"/>
    <property type="match status" value="1"/>
</dbReference>
<dbReference type="EMBL" id="JACIEJ010000010">
    <property type="protein sequence ID" value="MBB3987472.1"/>
    <property type="molecule type" value="Genomic_DNA"/>
</dbReference>
<keyword evidence="5" id="KW-0804">Transcription</keyword>
<dbReference type="GO" id="GO:0000976">
    <property type="term" value="F:transcription cis-regulatory region binding"/>
    <property type="evidence" value="ECO:0007669"/>
    <property type="project" value="TreeGrafter"/>
</dbReference>
<evidence type="ECO:0000256" key="1">
    <source>
        <dbReference type="ARBA" id="ARBA00022553"/>
    </source>
</evidence>
<dbReference type="PROSITE" id="PS51755">
    <property type="entry name" value="OMPR_PHOB"/>
    <property type="match status" value="1"/>
</dbReference>
<evidence type="ECO:0000256" key="7">
    <source>
        <dbReference type="PROSITE-ProRule" id="PRU01091"/>
    </source>
</evidence>
<protein>
    <submittedName>
        <fullName evidence="10">DNA-binding response OmpR family regulator</fullName>
    </submittedName>
</protein>
<accession>A0A7W6DR78</accession>
<evidence type="ECO:0000256" key="2">
    <source>
        <dbReference type="ARBA" id="ARBA00023012"/>
    </source>
</evidence>
<evidence type="ECO:0000256" key="3">
    <source>
        <dbReference type="ARBA" id="ARBA00023015"/>
    </source>
</evidence>
<dbReference type="GO" id="GO:0006355">
    <property type="term" value="P:regulation of DNA-templated transcription"/>
    <property type="evidence" value="ECO:0007669"/>
    <property type="project" value="InterPro"/>
</dbReference>
<dbReference type="CDD" id="cd00383">
    <property type="entry name" value="trans_reg_C"/>
    <property type="match status" value="1"/>
</dbReference>
<dbReference type="InterPro" id="IPR039420">
    <property type="entry name" value="WalR-like"/>
</dbReference>
<dbReference type="AlphaFoldDB" id="A0A7W6DR78"/>
<dbReference type="InterPro" id="IPR016032">
    <property type="entry name" value="Sig_transdc_resp-reg_C-effctor"/>
</dbReference>
<dbReference type="PROSITE" id="PS50110">
    <property type="entry name" value="RESPONSE_REGULATORY"/>
    <property type="match status" value="1"/>
</dbReference>
<evidence type="ECO:0000313" key="10">
    <source>
        <dbReference type="EMBL" id="MBB3987472.1"/>
    </source>
</evidence>
<evidence type="ECO:0000259" key="8">
    <source>
        <dbReference type="PROSITE" id="PS50110"/>
    </source>
</evidence>
<evidence type="ECO:0000259" key="9">
    <source>
        <dbReference type="PROSITE" id="PS51755"/>
    </source>
</evidence>
<dbReference type="Gene3D" id="6.10.250.690">
    <property type="match status" value="1"/>
</dbReference>
<dbReference type="InterPro" id="IPR001867">
    <property type="entry name" value="OmpR/PhoB-type_DNA-bd"/>
</dbReference>
<dbReference type="PANTHER" id="PTHR48111:SF22">
    <property type="entry name" value="REGULATOR OF RPOS"/>
    <property type="match status" value="1"/>
</dbReference>
<dbReference type="RefSeq" id="WP_183968621.1">
    <property type="nucleotide sequence ID" value="NZ_BAABBZ010000011.1"/>
</dbReference>
<keyword evidence="11" id="KW-1185">Reference proteome</keyword>
<feature type="modified residue" description="4-aspartylphosphate" evidence="6">
    <location>
        <position position="53"/>
    </location>
</feature>
<dbReference type="Gene3D" id="1.10.10.10">
    <property type="entry name" value="Winged helix-like DNA-binding domain superfamily/Winged helix DNA-binding domain"/>
    <property type="match status" value="1"/>
</dbReference>
<keyword evidence="4 7" id="KW-0238">DNA-binding</keyword>
<dbReference type="Gene3D" id="3.40.50.2300">
    <property type="match status" value="1"/>
</dbReference>
<dbReference type="SUPFAM" id="SSF52172">
    <property type="entry name" value="CheY-like"/>
    <property type="match status" value="1"/>
</dbReference>